<reference evidence="1" key="1">
    <citation type="submission" date="2023-04" db="EMBL/GenBank/DDBJ databases">
        <title>Ambrosiozyma monospora NBRC 10751.</title>
        <authorList>
            <person name="Ichikawa N."/>
            <person name="Sato H."/>
            <person name="Tonouchi N."/>
        </authorList>
    </citation>
    <scope>NUCLEOTIDE SEQUENCE</scope>
    <source>
        <strain evidence="1">NBRC 10751</strain>
    </source>
</reference>
<evidence type="ECO:0000313" key="2">
    <source>
        <dbReference type="Proteomes" id="UP001165064"/>
    </source>
</evidence>
<accession>A0ACB5U6C8</accession>
<organism evidence="1 2">
    <name type="scientific">Ambrosiozyma monospora</name>
    <name type="common">Yeast</name>
    <name type="synonym">Endomycopsis monosporus</name>
    <dbReference type="NCBI Taxonomy" id="43982"/>
    <lineage>
        <taxon>Eukaryota</taxon>
        <taxon>Fungi</taxon>
        <taxon>Dikarya</taxon>
        <taxon>Ascomycota</taxon>
        <taxon>Saccharomycotina</taxon>
        <taxon>Pichiomycetes</taxon>
        <taxon>Pichiales</taxon>
        <taxon>Pichiaceae</taxon>
        <taxon>Ambrosiozyma</taxon>
    </lineage>
</organism>
<keyword evidence="2" id="KW-1185">Reference proteome</keyword>
<evidence type="ECO:0000313" key="1">
    <source>
        <dbReference type="EMBL" id="GMF03243.1"/>
    </source>
</evidence>
<sequence>MSNKTHEVAELETLKSVNTTGNNSNPYNPANNGIDTSDTPGKGDGASIDSREALHEVILDSEVDSGDAQGTAGAQQYASSSKQQPENNKEEVEDDQHTLDLKQFVHASQRGDLETIREFIESGRVSVNETLDDNVTALHWAAINNKLKSLKYLISHGADVNYLAGELQSSPLLWACRFQCFTRRSLVW</sequence>
<name>A0ACB5U6C8_AMBMO</name>
<proteinExistence type="predicted"/>
<dbReference type="Proteomes" id="UP001165064">
    <property type="component" value="Unassembled WGS sequence"/>
</dbReference>
<dbReference type="EMBL" id="BSXS01012915">
    <property type="protein sequence ID" value="GMF03243.1"/>
    <property type="molecule type" value="Genomic_DNA"/>
</dbReference>
<gene>
    <name evidence="1" type="ORF">Amon02_001171300</name>
</gene>
<protein>
    <submittedName>
        <fullName evidence="1">Unnamed protein product</fullName>
    </submittedName>
</protein>
<comment type="caution">
    <text evidence="1">The sequence shown here is derived from an EMBL/GenBank/DDBJ whole genome shotgun (WGS) entry which is preliminary data.</text>
</comment>